<comment type="caution">
    <text evidence="2">The sequence shown here is derived from an EMBL/GenBank/DDBJ whole genome shotgun (WGS) entry which is preliminary data.</text>
</comment>
<reference evidence="2 3" key="1">
    <citation type="journal article" date="2023" name="Sci. Data">
        <title>Genome assembly of the Korean intertidal mud-creeper Batillaria attramentaria.</title>
        <authorList>
            <person name="Patra A.K."/>
            <person name="Ho P.T."/>
            <person name="Jun S."/>
            <person name="Lee S.J."/>
            <person name="Kim Y."/>
            <person name="Won Y.J."/>
        </authorList>
    </citation>
    <scope>NUCLEOTIDE SEQUENCE [LARGE SCALE GENOMIC DNA]</scope>
    <source>
        <strain evidence="2">Wonlab-2016</strain>
    </source>
</reference>
<gene>
    <name evidence="2" type="ORF">BaRGS_00005209</name>
</gene>
<evidence type="ECO:0000313" key="3">
    <source>
        <dbReference type="Proteomes" id="UP001519460"/>
    </source>
</evidence>
<protein>
    <submittedName>
        <fullName evidence="2">Uncharacterized protein</fullName>
    </submittedName>
</protein>
<dbReference type="EMBL" id="JACVVK020000019">
    <property type="protein sequence ID" value="KAK7503670.1"/>
    <property type="molecule type" value="Genomic_DNA"/>
</dbReference>
<accession>A0ABD0LWX4</accession>
<organism evidence="2 3">
    <name type="scientific">Batillaria attramentaria</name>
    <dbReference type="NCBI Taxonomy" id="370345"/>
    <lineage>
        <taxon>Eukaryota</taxon>
        <taxon>Metazoa</taxon>
        <taxon>Spiralia</taxon>
        <taxon>Lophotrochozoa</taxon>
        <taxon>Mollusca</taxon>
        <taxon>Gastropoda</taxon>
        <taxon>Caenogastropoda</taxon>
        <taxon>Sorbeoconcha</taxon>
        <taxon>Cerithioidea</taxon>
        <taxon>Batillariidae</taxon>
        <taxon>Batillaria</taxon>
    </lineage>
</organism>
<evidence type="ECO:0000313" key="2">
    <source>
        <dbReference type="EMBL" id="KAK7503670.1"/>
    </source>
</evidence>
<feature type="compositionally biased region" description="Polar residues" evidence="1">
    <location>
        <begin position="191"/>
        <end position="204"/>
    </location>
</feature>
<dbReference type="Proteomes" id="UP001519460">
    <property type="component" value="Unassembled WGS sequence"/>
</dbReference>
<name>A0ABD0LWX4_9CAEN</name>
<proteinExistence type="predicted"/>
<sequence>MKKQVTEYCASLAQAEHGRDFNLIAKWLTSKASLACGKLSLDPGSGAKGNRQGRNLVVKARRKMLTLKISPTVMGRHQRKARSSGFYLKFSRRKNEQKREKGKHRACYKVSIRGKAERKKCRNQKLQCAAVLHKRPRFLTSAIFTRSGRRHKLVGVDRVNRRKQQRTGSDESGQSKRRRRSHAHGERRMRNIQSTSPASTSTCHPQGYKNCGEWRPNIVAVSRGSDVEVRYSPRNCFATEIELTIQRGYVIVSKQTLSPDKFELTFRNIRPGDYKAAVRPMGPKCSGVSDIFKPFVVKDDSPQTTSGGMVSDGFNEVTTPTRDSCYHWHTSVELKQTSDGPNVLEVRYKTSNLTGASRVEVALEMSDYRIMDHKMIEPDQEKVRFTVNKAGEYKAYVSTDAE</sequence>
<dbReference type="AlphaFoldDB" id="A0ABD0LWX4"/>
<keyword evidence="3" id="KW-1185">Reference proteome</keyword>
<feature type="region of interest" description="Disordered" evidence="1">
    <location>
        <begin position="154"/>
        <end position="204"/>
    </location>
</feature>
<evidence type="ECO:0000256" key="1">
    <source>
        <dbReference type="SAM" id="MobiDB-lite"/>
    </source>
</evidence>